<accession>A0A7K3WDA0</accession>
<evidence type="ECO:0000313" key="4">
    <source>
        <dbReference type="EMBL" id="NEL54337.1"/>
    </source>
</evidence>
<dbReference type="InterPro" id="IPR039038">
    <property type="entry name" value="ASPH"/>
</dbReference>
<name>A0A7K3WDA0_9ACTN</name>
<dbReference type="Pfam" id="PF05118">
    <property type="entry name" value="Asp_Arg_Hydrox"/>
    <property type="match status" value="1"/>
</dbReference>
<dbReference type="InterPro" id="IPR006162">
    <property type="entry name" value="Ppantetheine_attach_site"/>
</dbReference>
<proteinExistence type="predicted"/>
<dbReference type="InterPro" id="IPR007803">
    <property type="entry name" value="Asp/Arg/Pro-Hydrxlase"/>
</dbReference>
<dbReference type="Gene3D" id="2.60.120.330">
    <property type="entry name" value="B-lactam Antibiotic, Isopenicillin N Synthase, Chain"/>
    <property type="match status" value="1"/>
</dbReference>
<keyword evidence="2" id="KW-0597">Phosphoprotein</keyword>
<dbReference type="PANTHER" id="PTHR12366">
    <property type="entry name" value="ASPARTYL/ASPARAGINYL BETA-HYDROXYLASE"/>
    <property type="match status" value="1"/>
</dbReference>
<evidence type="ECO:0000256" key="1">
    <source>
        <dbReference type="ARBA" id="ARBA00022450"/>
    </source>
</evidence>
<dbReference type="EMBL" id="JAAGWK010000011">
    <property type="protein sequence ID" value="NEL54337.1"/>
    <property type="molecule type" value="Genomic_DNA"/>
</dbReference>
<keyword evidence="5" id="KW-1185">Reference proteome</keyword>
<comment type="caution">
    <text evidence="4">The sequence shown here is derived from an EMBL/GenBank/DDBJ whole genome shotgun (WGS) entry which is preliminary data.</text>
</comment>
<evidence type="ECO:0000256" key="2">
    <source>
        <dbReference type="ARBA" id="ARBA00022553"/>
    </source>
</evidence>
<dbReference type="PROSITE" id="PS50075">
    <property type="entry name" value="CARRIER"/>
    <property type="match status" value="1"/>
</dbReference>
<organism evidence="4 5">
    <name type="scientific">Goekera deserti</name>
    <dbReference type="NCBI Taxonomy" id="2497753"/>
    <lineage>
        <taxon>Bacteria</taxon>
        <taxon>Bacillati</taxon>
        <taxon>Actinomycetota</taxon>
        <taxon>Actinomycetes</taxon>
        <taxon>Geodermatophilales</taxon>
        <taxon>Geodermatophilaceae</taxon>
        <taxon>Goekera</taxon>
    </lineage>
</organism>
<dbReference type="SUPFAM" id="SSF47336">
    <property type="entry name" value="ACP-like"/>
    <property type="match status" value="1"/>
</dbReference>
<feature type="domain" description="Carrier" evidence="3">
    <location>
        <begin position="328"/>
        <end position="403"/>
    </location>
</feature>
<dbReference type="SUPFAM" id="SSF51197">
    <property type="entry name" value="Clavaminate synthase-like"/>
    <property type="match status" value="1"/>
</dbReference>
<dbReference type="Pfam" id="PF00550">
    <property type="entry name" value="PP-binding"/>
    <property type="match status" value="1"/>
</dbReference>
<dbReference type="InterPro" id="IPR027443">
    <property type="entry name" value="IPNS-like_sf"/>
</dbReference>
<dbReference type="AlphaFoldDB" id="A0A7K3WDA0"/>
<sequence>MTEVRPREVLLGGADVEVRRRYAELVDVLLREGRGEAARSVADLAVSHGVWSHPLQRPVDFHPGLEPRPVYDATQMWFVAHLESWFPAIRAEVDARLRDAGSPDGSAGFAPVDEPLLSAGRWDQVVLYEAGRRQEEACAMFPVTAAAVAEIPEATTMGPGVVTLSLMQPGSRVRPHCGRTNAQLRVHLGVRVPGGASMRVGDEWVTWEEGRCLVFDDSFEHEVRHEGDKPRLILLIDVLHPDLTEDGRRRVLGRRATVEQQVAAFMLENDLDAVESGANGVVMRPSAGSSALIRRYMVETGATAVRRDASGIRFDRQPTPPDATPADGPDDRLSEAVRAAWMEVLERTDIGWDDDFFELGGNSLHAVRIVARLSEDLHVELSVRAVLEHASPRAMAAYVPTVLGDAQARPC</sequence>
<reference evidence="4 5" key="1">
    <citation type="submission" date="2020-02" db="EMBL/GenBank/DDBJ databases">
        <title>The whole genome sequence of CPCC 205119.</title>
        <authorList>
            <person name="Jiang Z."/>
        </authorList>
    </citation>
    <scope>NUCLEOTIDE SEQUENCE [LARGE SCALE GENOMIC DNA]</scope>
    <source>
        <strain evidence="4 5">CPCC 205119</strain>
    </source>
</reference>
<dbReference type="SMART" id="SM00823">
    <property type="entry name" value="PKS_PP"/>
    <property type="match status" value="1"/>
</dbReference>
<dbReference type="GO" id="GO:0062101">
    <property type="term" value="F:peptidyl-aspartic acid 3-dioxygenase activity"/>
    <property type="evidence" value="ECO:0007669"/>
    <property type="project" value="InterPro"/>
</dbReference>
<dbReference type="Gene3D" id="1.10.1200.10">
    <property type="entry name" value="ACP-like"/>
    <property type="match status" value="1"/>
</dbReference>
<dbReference type="InterPro" id="IPR009081">
    <property type="entry name" value="PP-bd_ACP"/>
</dbReference>
<protein>
    <submittedName>
        <fullName evidence="4">Aspartyl/asparaginyl beta-hydroxylase domain-containing protein</fullName>
    </submittedName>
</protein>
<evidence type="ECO:0000259" key="3">
    <source>
        <dbReference type="PROSITE" id="PS50075"/>
    </source>
</evidence>
<gene>
    <name evidence="4" type="ORF">G1H19_10025</name>
</gene>
<dbReference type="Proteomes" id="UP000470470">
    <property type="component" value="Unassembled WGS sequence"/>
</dbReference>
<dbReference type="InterPro" id="IPR036736">
    <property type="entry name" value="ACP-like_sf"/>
</dbReference>
<dbReference type="PANTHER" id="PTHR12366:SF29">
    <property type="entry name" value="ASPARTYL BETA-HYDROXYLASE, ISOFORM L"/>
    <property type="match status" value="1"/>
</dbReference>
<dbReference type="PROSITE" id="PS00012">
    <property type="entry name" value="PHOSPHOPANTETHEINE"/>
    <property type="match status" value="1"/>
</dbReference>
<evidence type="ECO:0000313" key="5">
    <source>
        <dbReference type="Proteomes" id="UP000470470"/>
    </source>
</evidence>
<keyword evidence="1" id="KW-0596">Phosphopantetheine</keyword>
<dbReference type="GO" id="GO:0031177">
    <property type="term" value="F:phosphopantetheine binding"/>
    <property type="evidence" value="ECO:0007669"/>
    <property type="project" value="InterPro"/>
</dbReference>
<dbReference type="RefSeq" id="WP_162392254.1">
    <property type="nucleotide sequence ID" value="NZ_JAABOZ010000001.1"/>
</dbReference>
<dbReference type="InterPro" id="IPR020806">
    <property type="entry name" value="PKS_PP-bd"/>
</dbReference>